<accession>A0A7V8V6W2</accession>
<comment type="caution">
    <text evidence="1">The sequence shown here is derived from an EMBL/GenBank/DDBJ whole genome shotgun (WGS) entry which is preliminary data.</text>
</comment>
<protein>
    <submittedName>
        <fullName evidence="1">Uncharacterized protein</fullName>
    </submittedName>
</protein>
<evidence type="ECO:0000313" key="1">
    <source>
        <dbReference type="EMBL" id="MBA2116052.1"/>
    </source>
</evidence>
<reference evidence="1 2" key="1">
    <citation type="submission" date="2020-05" db="EMBL/GenBank/DDBJ databases">
        <title>Bremerella alba sp. nov., a novel planctomycete isolated from the surface of the macroalga Fucus spiralis.</title>
        <authorList>
            <person name="Godinho O."/>
            <person name="Botelho R."/>
            <person name="Albuquerque L."/>
            <person name="Wiegand S."/>
            <person name="Da Costa M.S."/>
            <person name="Lobo-Da-Cunha A."/>
            <person name="Jogler C."/>
            <person name="Lage O.M."/>
        </authorList>
    </citation>
    <scope>NUCLEOTIDE SEQUENCE [LARGE SCALE GENOMIC DNA]</scope>
    <source>
        <strain evidence="1 2">FF15</strain>
    </source>
</reference>
<dbReference type="Proteomes" id="UP000551616">
    <property type="component" value="Unassembled WGS sequence"/>
</dbReference>
<dbReference type="AlphaFoldDB" id="A0A7V8V6W2"/>
<keyword evidence="2" id="KW-1185">Reference proteome</keyword>
<proteinExistence type="predicted"/>
<dbReference type="RefSeq" id="WP_207397461.1">
    <property type="nucleotide sequence ID" value="NZ_JABRWO010000008.1"/>
</dbReference>
<organism evidence="1 2">
    <name type="scientific">Bremerella alba</name>
    <dbReference type="NCBI Taxonomy" id="980252"/>
    <lineage>
        <taxon>Bacteria</taxon>
        <taxon>Pseudomonadati</taxon>
        <taxon>Planctomycetota</taxon>
        <taxon>Planctomycetia</taxon>
        <taxon>Pirellulales</taxon>
        <taxon>Pirellulaceae</taxon>
        <taxon>Bremerella</taxon>
    </lineage>
</organism>
<name>A0A7V8V6W2_9BACT</name>
<sequence>MVQNVVICLAMGLMLGCSESGRPPMGIVGGTVTFEGKPVSEGSIIFEVKDARPATGKIQGGKITDVTTFEPNDGVAVGEAAVAVYASSSEVASAVVASPDVNQPRLPKGYMGSGQSSLIPARYNNPSTSQLTCEIHAGENHLEFDLTQK</sequence>
<gene>
    <name evidence="1" type="ORF">HOV93_32410</name>
</gene>
<evidence type="ECO:0000313" key="2">
    <source>
        <dbReference type="Proteomes" id="UP000551616"/>
    </source>
</evidence>
<dbReference type="EMBL" id="JABRWO010000008">
    <property type="protein sequence ID" value="MBA2116052.1"/>
    <property type="molecule type" value="Genomic_DNA"/>
</dbReference>